<dbReference type="InterPro" id="IPR003172">
    <property type="entry name" value="ML_dom"/>
</dbReference>
<accession>A0AAE0Y872</accession>
<evidence type="ECO:0000259" key="3">
    <source>
        <dbReference type="Pfam" id="PF02221"/>
    </source>
</evidence>
<dbReference type="EMBL" id="JAWDGP010006789">
    <property type="protein sequence ID" value="KAK3735445.1"/>
    <property type="molecule type" value="Genomic_DNA"/>
</dbReference>
<evidence type="ECO:0000256" key="1">
    <source>
        <dbReference type="ARBA" id="ARBA00022729"/>
    </source>
</evidence>
<dbReference type="Pfam" id="PF02221">
    <property type="entry name" value="E1_DerP2_DerF2"/>
    <property type="match status" value="1"/>
</dbReference>
<dbReference type="AlphaFoldDB" id="A0AAE0Y872"/>
<dbReference type="PANTHER" id="PTHR17357:SF0">
    <property type="entry name" value="GANGLIOSIDE GM2 ACTIVATOR"/>
    <property type="match status" value="1"/>
</dbReference>
<dbReference type="PANTHER" id="PTHR17357">
    <property type="entry name" value="GM2 GANGLIOSIDE ACTIVATOR PROTEIN"/>
    <property type="match status" value="1"/>
</dbReference>
<sequence>MKAAWFLLMSALAQLACASSSSSLSELSELEQQAHANFKKFVGFLDNALQGRSTESLFAGSFGAIDTPKLQRWDTVNRFVFTNCARPQDEIVVVNKVTVKPDPLKLPGKVTAGGSVTIKKKFGSPLKLALDVYYKVLGVWVRVPCVDKVGSCTYADFCNILKVQKCPPEILKAGLTCKCPFPAVRADKLGVWSVISIKTKAKLS</sequence>
<keyword evidence="5" id="KW-1185">Reference proteome</keyword>
<dbReference type="GO" id="GO:0005319">
    <property type="term" value="F:lipid transporter activity"/>
    <property type="evidence" value="ECO:0007669"/>
    <property type="project" value="TreeGrafter"/>
</dbReference>
<evidence type="ECO:0000313" key="5">
    <source>
        <dbReference type="Proteomes" id="UP001283361"/>
    </source>
</evidence>
<dbReference type="GO" id="GO:0008047">
    <property type="term" value="F:enzyme activator activity"/>
    <property type="evidence" value="ECO:0007669"/>
    <property type="project" value="InterPro"/>
</dbReference>
<proteinExistence type="predicted"/>
<dbReference type="GO" id="GO:0009898">
    <property type="term" value="C:cytoplasmic side of plasma membrane"/>
    <property type="evidence" value="ECO:0007669"/>
    <property type="project" value="TreeGrafter"/>
</dbReference>
<evidence type="ECO:0000256" key="2">
    <source>
        <dbReference type="SAM" id="SignalP"/>
    </source>
</evidence>
<dbReference type="SUPFAM" id="SSF63707">
    <property type="entry name" value="Ganglioside M2 (gm2) activator"/>
    <property type="match status" value="1"/>
</dbReference>
<dbReference type="Gene3D" id="2.70.220.10">
    <property type="entry name" value="Ganglioside GM2 activator"/>
    <property type="match status" value="1"/>
</dbReference>
<evidence type="ECO:0000313" key="4">
    <source>
        <dbReference type="EMBL" id="KAK3735445.1"/>
    </source>
</evidence>
<keyword evidence="1 2" id="KW-0732">Signal</keyword>
<protein>
    <recommendedName>
        <fullName evidence="3">MD-2-related lipid-recognition domain-containing protein</fullName>
    </recommendedName>
</protein>
<feature type="domain" description="MD-2-related lipid-recognition" evidence="3">
    <location>
        <begin position="80"/>
        <end position="181"/>
    </location>
</feature>
<comment type="caution">
    <text evidence="4">The sequence shown here is derived from an EMBL/GenBank/DDBJ whole genome shotgun (WGS) entry which is preliminary data.</text>
</comment>
<feature type="chain" id="PRO_5042095598" description="MD-2-related lipid-recognition domain-containing protein" evidence="2">
    <location>
        <begin position="19"/>
        <end position="204"/>
    </location>
</feature>
<dbReference type="GO" id="GO:0006689">
    <property type="term" value="P:ganglioside catabolic process"/>
    <property type="evidence" value="ECO:0007669"/>
    <property type="project" value="InterPro"/>
</dbReference>
<dbReference type="Proteomes" id="UP001283361">
    <property type="component" value="Unassembled WGS sequence"/>
</dbReference>
<gene>
    <name evidence="4" type="ORF">RRG08_015638</name>
</gene>
<feature type="signal peptide" evidence="2">
    <location>
        <begin position="1"/>
        <end position="18"/>
    </location>
</feature>
<dbReference type="InterPro" id="IPR028996">
    <property type="entry name" value="GM2-AP"/>
</dbReference>
<name>A0AAE0Y872_9GAST</name>
<dbReference type="InterPro" id="IPR036846">
    <property type="entry name" value="GM2-AP_sf"/>
</dbReference>
<organism evidence="4 5">
    <name type="scientific">Elysia crispata</name>
    <name type="common">lettuce slug</name>
    <dbReference type="NCBI Taxonomy" id="231223"/>
    <lineage>
        <taxon>Eukaryota</taxon>
        <taxon>Metazoa</taxon>
        <taxon>Spiralia</taxon>
        <taxon>Lophotrochozoa</taxon>
        <taxon>Mollusca</taxon>
        <taxon>Gastropoda</taxon>
        <taxon>Heterobranchia</taxon>
        <taxon>Euthyneura</taxon>
        <taxon>Panpulmonata</taxon>
        <taxon>Sacoglossa</taxon>
        <taxon>Placobranchoidea</taxon>
        <taxon>Plakobranchidae</taxon>
        <taxon>Elysia</taxon>
    </lineage>
</organism>
<reference evidence="4" key="1">
    <citation type="journal article" date="2023" name="G3 (Bethesda)">
        <title>A reference genome for the long-term kleptoplast-retaining sea slug Elysia crispata morphotype clarki.</title>
        <authorList>
            <person name="Eastman K.E."/>
            <person name="Pendleton A.L."/>
            <person name="Shaikh M.A."/>
            <person name="Suttiyut T."/>
            <person name="Ogas R."/>
            <person name="Tomko P."/>
            <person name="Gavelis G."/>
            <person name="Widhalm J.R."/>
            <person name="Wisecaver J.H."/>
        </authorList>
    </citation>
    <scope>NUCLEOTIDE SEQUENCE</scope>
    <source>
        <strain evidence="4">ECLA1</strain>
    </source>
</reference>